<dbReference type="GO" id="GO:0047536">
    <property type="term" value="F:2-aminoadipate transaminase activity"/>
    <property type="evidence" value="ECO:0007669"/>
    <property type="project" value="UniProtKB-EC"/>
</dbReference>
<feature type="region of interest" description="Disordered" evidence="6">
    <location>
        <begin position="84"/>
        <end position="104"/>
    </location>
</feature>
<accession>A0A1Y5RMZ9</accession>
<organism evidence="8 9">
    <name type="scientific">Pseudoruegeria aquimaris</name>
    <dbReference type="NCBI Taxonomy" id="393663"/>
    <lineage>
        <taxon>Bacteria</taxon>
        <taxon>Pseudomonadati</taxon>
        <taxon>Pseudomonadota</taxon>
        <taxon>Alphaproteobacteria</taxon>
        <taxon>Rhodobacterales</taxon>
        <taxon>Roseobacteraceae</taxon>
        <taxon>Pseudoruegeria</taxon>
    </lineage>
</organism>
<dbReference type="PANTHER" id="PTHR46577:SF1">
    <property type="entry name" value="HTH-TYPE TRANSCRIPTIONAL REGULATORY PROTEIN GABR"/>
    <property type="match status" value="1"/>
</dbReference>
<dbReference type="CDD" id="cd00609">
    <property type="entry name" value="AAT_like"/>
    <property type="match status" value="1"/>
</dbReference>
<name>A0A1Y5RMZ9_9RHOB</name>
<dbReference type="InterPro" id="IPR015422">
    <property type="entry name" value="PyrdxlP-dep_Trfase_small"/>
</dbReference>
<dbReference type="PROSITE" id="PS50949">
    <property type="entry name" value="HTH_GNTR"/>
    <property type="match status" value="1"/>
</dbReference>
<dbReference type="InterPro" id="IPR015424">
    <property type="entry name" value="PyrdxlP-dep_Trfase"/>
</dbReference>
<dbReference type="RefSeq" id="WP_085867228.1">
    <property type="nucleotide sequence ID" value="NZ_FWFQ01000003.1"/>
</dbReference>
<dbReference type="Gene3D" id="3.90.1150.10">
    <property type="entry name" value="Aspartate Aminotransferase, domain 1"/>
    <property type="match status" value="1"/>
</dbReference>
<dbReference type="InterPro" id="IPR015421">
    <property type="entry name" value="PyrdxlP-dep_Trfase_major"/>
</dbReference>
<feature type="domain" description="HTH gntR-type" evidence="7">
    <location>
        <begin position="14"/>
        <end position="82"/>
    </location>
</feature>
<dbReference type="GO" id="GO:0003677">
    <property type="term" value="F:DNA binding"/>
    <property type="evidence" value="ECO:0007669"/>
    <property type="project" value="UniProtKB-KW"/>
</dbReference>
<dbReference type="Gene3D" id="3.40.640.10">
    <property type="entry name" value="Type I PLP-dependent aspartate aminotransferase-like (Major domain)"/>
    <property type="match status" value="1"/>
</dbReference>
<evidence type="ECO:0000256" key="2">
    <source>
        <dbReference type="ARBA" id="ARBA00022898"/>
    </source>
</evidence>
<dbReference type="Proteomes" id="UP000193409">
    <property type="component" value="Unassembled WGS sequence"/>
</dbReference>
<sequence length="478" mass="51410">MNTIWFPDLSEGDAPKYQALSDAIRAAIASGQLAEGEKLPPVRELAWQLKVTPGTVARAYKVLVDAGVLRAEVGRGTFVAGPAPEPSAAAPVPAPAPQGGPAPLAAATALDWPETVDLRSPKLPDCGQSALMAEAMRALCAAPLPERYGRYPKHAGEAPAREAVRNWLSTADIGAFGAEDIVLTHGGQNAITLIFQTVLRGEAPVVFAEELSYAGFRHAARLARARIVSVESDAEGIIPEALHEAIHTHGGQLLCTSPEVHNPTLVQTTLARRQELARVISHHKLHVIEDDCYRMGQGRLPGYRALIPEWAWYVSSLSKELTPALRFGYAVAPKGWAERLRRALQHSSFGMAVPVADIAAAMLADPRARGVAQAVEARVDDYVRRAVNILGGFDLRWRQDVPLIWLRLPRGWRASAFCVAAERSGVLVRSADDFALIDGKAPHAIRIAINGQIAPERFEQGLEALAALLADPQDAIAV</sequence>
<evidence type="ECO:0000256" key="6">
    <source>
        <dbReference type="SAM" id="MobiDB-lite"/>
    </source>
</evidence>
<dbReference type="Gene3D" id="1.10.10.10">
    <property type="entry name" value="Winged helix-like DNA-binding domain superfamily/Winged helix DNA-binding domain"/>
    <property type="match status" value="1"/>
</dbReference>
<gene>
    <name evidence="8" type="primary">lysN_1</name>
    <name evidence="8" type="ORF">PSA7680_00659</name>
</gene>
<dbReference type="CDD" id="cd07377">
    <property type="entry name" value="WHTH_GntR"/>
    <property type="match status" value="1"/>
</dbReference>
<protein>
    <submittedName>
        <fullName evidence="8">2-aminoadipate transaminase</fullName>
        <ecNumber evidence="8">2.6.1.39</ecNumber>
    </submittedName>
</protein>
<dbReference type="SMART" id="SM00345">
    <property type="entry name" value="HTH_GNTR"/>
    <property type="match status" value="1"/>
</dbReference>
<dbReference type="Pfam" id="PF00392">
    <property type="entry name" value="GntR"/>
    <property type="match status" value="1"/>
</dbReference>
<dbReference type="PANTHER" id="PTHR46577">
    <property type="entry name" value="HTH-TYPE TRANSCRIPTIONAL REGULATORY PROTEIN GABR"/>
    <property type="match status" value="1"/>
</dbReference>
<keyword evidence="2" id="KW-0663">Pyridoxal phosphate</keyword>
<keyword evidence="8" id="KW-0032">Aminotransferase</keyword>
<comment type="similarity">
    <text evidence="1">In the C-terminal section; belongs to the class-I pyridoxal-phosphate-dependent aminotransferase family.</text>
</comment>
<evidence type="ECO:0000256" key="3">
    <source>
        <dbReference type="ARBA" id="ARBA00023015"/>
    </source>
</evidence>
<keyword evidence="9" id="KW-1185">Reference proteome</keyword>
<dbReference type="InterPro" id="IPR051446">
    <property type="entry name" value="HTH_trans_reg/aminotransferase"/>
</dbReference>
<dbReference type="Pfam" id="PF00155">
    <property type="entry name" value="Aminotran_1_2"/>
    <property type="match status" value="1"/>
</dbReference>
<dbReference type="EC" id="2.6.1.39" evidence="8"/>
<dbReference type="InterPro" id="IPR036388">
    <property type="entry name" value="WH-like_DNA-bd_sf"/>
</dbReference>
<evidence type="ECO:0000256" key="5">
    <source>
        <dbReference type="ARBA" id="ARBA00023163"/>
    </source>
</evidence>
<dbReference type="GO" id="GO:0003700">
    <property type="term" value="F:DNA-binding transcription factor activity"/>
    <property type="evidence" value="ECO:0007669"/>
    <property type="project" value="InterPro"/>
</dbReference>
<dbReference type="EMBL" id="FWFQ01000003">
    <property type="protein sequence ID" value="SLN18720.1"/>
    <property type="molecule type" value="Genomic_DNA"/>
</dbReference>
<keyword evidence="5" id="KW-0804">Transcription</keyword>
<reference evidence="8 9" key="1">
    <citation type="submission" date="2017-03" db="EMBL/GenBank/DDBJ databases">
        <authorList>
            <person name="Afonso C.L."/>
            <person name="Miller P.J."/>
            <person name="Scott M.A."/>
            <person name="Spackman E."/>
            <person name="Goraichik I."/>
            <person name="Dimitrov K.M."/>
            <person name="Suarez D.L."/>
            <person name="Swayne D.E."/>
        </authorList>
    </citation>
    <scope>NUCLEOTIDE SEQUENCE [LARGE SCALE GENOMIC DNA]</scope>
    <source>
        <strain evidence="8 9">CECT 7680</strain>
    </source>
</reference>
<keyword evidence="4" id="KW-0238">DNA-binding</keyword>
<dbReference type="SUPFAM" id="SSF53383">
    <property type="entry name" value="PLP-dependent transferases"/>
    <property type="match status" value="1"/>
</dbReference>
<evidence type="ECO:0000259" key="7">
    <source>
        <dbReference type="PROSITE" id="PS50949"/>
    </source>
</evidence>
<evidence type="ECO:0000256" key="4">
    <source>
        <dbReference type="ARBA" id="ARBA00023125"/>
    </source>
</evidence>
<dbReference type="OrthoDB" id="9804020at2"/>
<evidence type="ECO:0000313" key="8">
    <source>
        <dbReference type="EMBL" id="SLN18720.1"/>
    </source>
</evidence>
<keyword evidence="8" id="KW-0808">Transferase</keyword>
<keyword evidence="3" id="KW-0805">Transcription regulation</keyword>
<dbReference type="InterPro" id="IPR036390">
    <property type="entry name" value="WH_DNA-bd_sf"/>
</dbReference>
<dbReference type="AlphaFoldDB" id="A0A1Y5RMZ9"/>
<dbReference type="SUPFAM" id="SSF46785">
    <property type="entry name" value="Winged helix' DNA-binding domain"/>
    <property type="match status" value="1"/>
</dbReference>
<evidence type="ECO:0000256" key="1">
    <source>
        <dbReference type="ARBA" id="ARBA00005384"/>
    </source>
</evidence>
<proteinExistence type="inferred from homology"/>
<dbReference type="InterPro" id="IPR004839">
    <property type="entry name" value="Aminotransferase_I/II_large"/>
</dbReference>
<evidence type="ECO:0000313" key="9">
    <source>
        <dbReference type="Proteomes" id="UP000193409"/>
    </source>
</evidence>
<dbReference type="GO" id="GO:0030170">
    <property type="term" value="F:pyridoxal phosphate binding"/>
    <property type="evidence" value="ECO:0007669"/>
    <property type="project" value="InterPro"/>
</dbReference>
<dbReference type="InterPro" id="IPR000524">
    <property type="entry name" value="Tscrpt_reg_HTH_GntR"/>
</dbReference>